<dbReference type="EMBL" id="REGN01000180">
    <property type="protein sequence ID" value="RNA43749.1"/>
    <property type="molecule type" value="Genomic_DNA"/>
</dbReference>
<comment type="caution">
    <text evidence="2">The sequence shown here is derived from an EMBL/GenBank/DDBJ whole genome shotgun (WGS) entry which is preliminary data.</text>
</comment>
<evidence type="ECO:0000313" key="3">
    <source>
        <dbReference type="Proteomes" id="UP000276133"/>
    </source>
</evidence>
<keyword evidence="3" id="KW-1185">Reference proteome</keyword>
<keyword evidence="1" id="KW-0812">Transmembrane</keyword>
<keyword evidence="1" id="KW-0472">Membrane</keyword>
<gene>
    <name evidence="2" type="ORF">BpHYR1_022715</name>
</gene>
<dbReference type="AlphaFoldDB" id="A0A3M7T748"/>
<keyword evidence="1" id="KW-1133">Transmembrane helix</keyword>
<evidence type="ECO:0000313" key="2">
    <source>
        <dbReference type="EMBL" id="RNA43749.1"/>
    </source>
</evidence>
<feature type="transmembrane region" description="Helical" evidence="1">
    <location>
        <begin position="58"/>
        <end position="76"/>
    </location>
</feature>
<dbReference type="Proteomes" id="UP000276133">
    <property type="component" value="Unassembled WGS sequence"/>
</dbReference>
<name>A0A3M7T748_BRAPC</name>
<organism evidence="2 3">
    <name type="scientific">Brachionus plicatilis</name>
    <name type="common">Marine rotifer</name>
    <name type="synonym">Brachionus muelleri</name>
    <dbReference type="NCBI Taxonomy" id="10195"/>
    <lineage>
        <taxon>Eukaryota</taxon>
        <taxon>Metazoa</taxon>
        <taxon>Spiralia</taxon>
        <taxon>Gnathifera</taxon>
        <taxon>Rotifera</taxon>
        <taxon>Eurotatoria</taxon>
        <taxon>Monogononta</taxon>
        <taxon>Pseudotrocha</taxon>
        <taxon>Ploima</taxon>
        <taxon>Brachionidae</taxon>
        <taxon>Brachionus</taxon>
    </lineage>
</organism>
<reference evidence="2 3" key="1">
    <citation type="journal article" date="2018" name="Sci. Rep.">
        <title>Genomic signatures of local adaptation to the degree of environmental predictability in rotifers.</title>
        <authorList>
            <person name="Franch-Gras L."/>
            <person name="Hahn C."/>
            <person name="Garcia-Roger E.M."/>
            <person name="Carmona M.J."/>
            <person name="Serra M."/>
            <person name="Gomez A."/>
        </authorList>
    </citation>
    <scope>NUCLEOTIDE SEQUENCE [LARGE SCALE GENOMIC DNA]</scope>
    <source>
        <strain evidence="2">HYR1</strain>
    </source>
</reference>
<evidence type="ECO:0000256" key="1">
    <source>
        <dbReference type="SAM" id="Phobius"/>
    </source>
</evidence>
<accession>A0A3M7T748</accession>
<proteinExistence type="predicted"/>
<sequence length="93" mass="11278">MTYVSKNYLKPDHRTHIFRQNLYHNILNYPNIVLIQKKNLIVQNILLWLKKMLEIDNFKLYLNLFFCSFVVNITILQNKDERKDYFTGVNGIQ</sequence>
<protein>
    <submittedName>
        <fullName evidence="2">Uncharacterized protein</fullName>
    </submittedName>
</protein>